<dbReference type="PANTHER" id="PTHR43179:SF7">
    <property type="entry name" value="RHAMNOSYLTRANSFERASE WBBL"/>
    <property type="match status" value="1"/>
</dbReference>
<dbReference type="GO" id="GO:0102096">
    <property type="term" value="F:decaprenyl-N-acetyl-alpha-D-glucosaminyl-pyrophosphate:dTDP-alpha-L-rhamnose rhamnosyltransferase activity"/>
    <property type="evidence" value="ECO:0007669"/>
    <property type="project" value="UniProtKB-EC"/>
</dbReference>
<dbReference type="SUPFAM" id="SSF53448">
    <property type="entry name" value="Nucleotide-diphospho-sugar transferases"/>
    <property type="match status" value="1"/>
</dbReference>
<accession>A0A5J4PUU5</accession>
<dbReference type="Gene3D" id="3.90.550.10">
    <property type="entry name" value="Spore Coat Polysaccharide Biosynthesis Protein SpsA, Chain A"/>
    <property type="match status" value="1"/>
</dbReference>
<dbReference type="AlphaFoldDB" id="A0A5J4PUU5"/>
<keyword evidence="2" id="KW-0808">Transferase</keyword>
<dbReference type="CDD" id="cd04186">
    <property type="entry name" value="GT_2_like_c"/>
    <property type="match status" value="1"/>
</dbReference>
<evidence type="ECO:0000259" key="1">
    <source>
        <dbReference type="Pfam" id="PF00535"/>
    </source>
</evidence>
<gene>
    <name evidence="2" type="ORF">EZS27_036573</name>
</gene>
<dbReference type="EMBL" id="SNRY01006475">
    <property type="protein sequence ID" value="KAA6312508.1"/>
    <property type="molecule type" value="Genomic_DNA"/>
</dbReference>
<dbReference type="InterPro" id="IPR001173">
    <property type="entry name" value="Glyco_trans_2-like"/>
</dbReference>
<evidence type="ECO:0000313" key="2">
    <source>
        <dbReference type="EMBL" id="KAA6312508.1"/>
    </source>
</evidence>
<reference evidence="2" key="1">
    <citation type="submission" date="2019-03" db="EMBL/GenBank/DDBJ databases">
        <title>Single cell metagenomics reveals metabolic interactions within the superorganism composed of flagellate Streblomastix strix and complex community of Bacteroidetes bacteria on its surface.</title>
        <authorList>
            <person name="Treitli S.C."/>
            <person name="Kolisko M."/>
            <person name="Husnik F."/>
            <person name="Keeling P."/>
            <person name="Hampl V."/>
        </authorList>
    </citation>
    <scope>NUCLEOTIDE SEQUENCE</scope>
    <source>
        <strain evidence="2">STM</strain>
    </source>
</reference>
<feature type="domain" description="Glycosyltransferase 2-like" evidence="1">
    <location>
        <begin position="4"/>
        <end position="156"/>
    </location>
</feature>
<protein>
    <submittedName>
        <fullName evidence="2">N-acetylglucosaminyl-diphospho-decaprenol L-rhamnosyltransferase</fullName>
        <ecNumber evidence="2">2.4.1.289</ecNumber>
    </submittedName>
</protein>
<keyword evidence="2" id="KW-0328">Glycosyltransferase</keyword>
<dbReference type="InterPro" id="IPR029044">
    <property type="entry name" value="Nucleotide-diphossugar_trans"/>
</dbReference>
<comment type="caution">
    <text evidence="2">The sequence shown here is derived from an EMBL/GenBank/DDBJ whole genome shotgun (WGS) entry which is preliminary data.</text>
</comment>
<organism evidence="2">
    <name type="scientific">termite gut metagenome</name>
    <dbReference type="NCBI Taxonomy" id="433724"/>
    <lineage>
        <taxon>unclassified sequences</taxon>
        <taxon>metagenomes</taxon>
        <taxon>organismal metagenomes</taxon>
    </lineage>
</organism>
<sequence>MDVSIIIVNYNTCDLTSQCLASVYENTKDVSFEIIVVDNNSSDNSVQYIKDRFSQIIFIENDSNYGFGRANNKGIEIAKGRNILFLNSDTKLLNNAVKILSDYLDRNILVGICGGNLFDEEMKPAHSYRMILPSIQWEMGLFFGNGLNKIVCRKNRIFNYTGKPREVAYITGADLMIKRNVLDSVGYFSSAFFMYYEETDLCCRVHHKGYKIRSLPDAKIQHLEGKSFHNKMSYGKLLVQNESRLLYYRYHHKKSYIKIVNILYLWLNLSRIIFYNRKSWKYELWKRNLRVFRLSLRKSYM</sequence>
<dbReference type="EC" id="2.4.1.289" evidence="2"/>
<dbReference type="Pfam" id="PF00535">
    <property type="entry name" value="Glycos_transf_2"/>
    <property type="match status" value="1"/>
</dbReference>
<proteinExistence type="predicted"/>
<name>A0A5J4PUU5_9ZZZZ</name>
<dbReference type="PANTHER" id="PTHR43179">
    <property type="entry name" value="RHAMNOSYLTRANSFERASE WBBL"/>
    <property type="match status" value="1"/>
</dbReference>